<evidence type="ECO:0000313" key="8">
    <source>
        <dbReference type="EMBL" id="MFD2258486.1"/>
    </source>
</evidence>
<evidence type="ECO:0000256" key="4">
    <source>
        <dbReference type="ARBA" id="ARBA00022692"/>
    </source>
</evidence>
<dbReference type="RefSeq" id="WP_165277360.1">
    <property type="nucleotide sequence ID" value="NZ_BAABGS010000016.1"/>
</dbReference>
<feature type="transmembrane region" description="Helical" evidence="7">
    <location>
        <begin position="64"/>
        <end position="84"/>
    </location>
</feature>
<evidence type="ECO:0000256" key="3">
    <source>
        <dbReference type="ARBA" id="ARBA00022475"/>
    </source>
</evidence>
<dbReference type="Pfam" id="PF07681">
    <property type="entry name" value="DoxX"/>
    <property type="match status" value="1"/>
</dbReference>
<dbReference type="InterPro" id="IPR051907">
    <property type="entry name" value="DoxX-like_oxidoreductase"/>
</dbReference>
<keyword evidence="4 7" id="KW-0812">Transmembrane</keyword>
<dbReference type="PANTHER" id="PTHR33452">
    <property type="entry name" value="OXIDOREDUCTASE CATD-RELATED"/>
    <property type="match status" value="1"/>
</dbReference>
<feature type="transmembrane region" description="Helical" evidence="7">
    <location>
        <begin position="91"/>
        <end position="112"/>
    </location>
</feature>
<evidence type="ECO:0000256" key="2">
    <source>
        <dbReference type="ARBA" id="ARBA00006679"/>
    </source>
</evidence>
<evidence type="ECO:0000256" key="6">
    <source>
        <dbReference type="ARBA" id="ARBA00023136"/>
    </source>
</evidence>
<dbReference type="Proteomes" id="UP001597373">
    <property type="component" value="Unassembled WGS sequence"/>
</dbReference>
<reference evidence="9" key="1">
    <citation type="journal article" date="2019" name="Int. J. Syst. Evol. Microbiol.">
        <title>The Global Catalogue of Microorganisms (GCM) 10K type strain sequencing project: providing services to taxonomists for standard genome sequencing and annotation.</title>
        <authorList>
            <consortium name="The Broad Institute Genomics Platform"/>
            <consortium name="The Broad Institute Genome Sequencing Center for Infectious Disease"/>
            <person name="Wu L."/>
            <person name="Ma J."/>
        </authorList>
    </citation>
    <scope>NUCLEOTIDE SEQUENCE [LARGE SCALE GENOMIC DNA]</scope>
    <source>
        <strain evidence="9">KCTC 23707</strain>
    </source>
</reference>
<evidence type="ECO:0000256" key="5">
    <source>
        <dbReference type="ARBA" id="ARBA00022989"/>
    </source>
</evidence>
<dbReference type="InterPro" id="IPR032808">
    <property type="entry name" value="DoxX"/>
</dbReference>
<gene>
    <name evidence="8" type="ORF">ACFSMZ_01715</name>
</gene>
<sequence length="147" mass="15228">MANISTSATGESSFISGVANADLAAFILRVTNGIFFILHGGLKLFVFTPAGTAGFFESIGFPGFLAYPVIAIEILGGIALLLGVWTRSISLALAVVLLGTIYAPHGAAGFFFSNPGGGWEYPAFWAITLVALALLGNGAFAVQRNRA</sequence>
<evidence type="ECO:0000256" key="7">
    <source>
        <dbReference type="SAM" id="Phobius"/>
    </source>
</evidence>
<keyword evidence="6 7" id="KW-0472">Membrane</keyword>
<proteinExistence type="inferred from homology"/>
<evidence type="ECO:0000313" key="9">
    <source>
        <dbReference type="Proteomes" id="UP001597373"/>
    </source>
</evidence>
<keyword evidence="9" id="KW-1185">Reference proteome</keyword>
<keyword evidence="5 7" id="KW-1133">Transmembrane helix</keyword>
<comment type="subcellular location">
    <subcellularLocation>
        <location evidence="1">Cell membrane</location>
        <topology evidence="1">Multi-pass membrane protein</topology>
    </subcellularLocation>
</comment>
<organism evidence="8 9">
    <name type="scientific">Chelativorans composti</name>
    <dbReference type="NCBI Taxonomy" id="768533"/>
    <lineage>
        <taxon>Bacteria</taxon>
        <taxon>Pseudomonadati</taxon>
        <taxon>Pseudomonadota</taxon>
        <taxon>Alphaproteobacteria</taxon>
        <taxon>Hyphomicrobiales</taxon>
        <taxon>Phyllobacteriaceae</taxon>
        <taxon>Chelativorans</taxon>
    </lineage>
</organism>
<dbReference type="EMBL" id="JBHUIR010000006">
    <property type="protein sequence ID" value="MFD2258486.1"/>
    <property type="molecule type" value="Genomic_DNA"/>
</dbReference>
<accession>A0ABW5DFU7</accession>
<name>A0ABW5DFU7_9HYPH</name>
<comment type="caution">
    <text evidence="8">The sequence shown here is derived from an EMBL/GenBank/DDBJ whole genome shotgun (WGS) entry which is preliminary data.</text>
</comment>
<comment type="similarity">
    <text evidence="2">Belongs to the DoxX family.</text>
</comment>
<evidence type="ECO:0000256" key="1">
    <source>
        <dbReference type="ARBA" id="ARBA00004651"/>
    </source>
</evidence>
<keyword evidence="3" id="KW-1003">Cell membrane</keyword>
<feature type="transmembrane region" description="Helical" evidence="7">
    <location>
        <begin position="124"/>
        <end position="142"/>
    </location>
</feature>
<protein>
    <submittedName>
        <fullName evidence="8">DoxX family protein</fullName>
    </submittedName>
</protein>
<dbReference type="PANTHER" id="PTHR33452:SF1">
    <property type="entry name" value="INNER MEMBRANE PROTEIN YPHA-RELATED"/>
    <property type="match status" value="1"/>
</dbReference>